<organism evidence="3 4">
    <name type="scientific">Tripterygium wilfordii</name>
    <name type="common">Thunder God vine</name>
    <dbReference type="NCBI Taxonomy" id="458696"/>
    <lineage>
        <taxon>Eukaryota</taxon>
        <taxon>Viridiplantae</taxon>
        <taxon>Streptophyta</taxon>
        <taxon>Embryophyta</taxon>
        <taxon>Tracheophyta</taxon>
        <taxon>Spermatophyta</taxon>
        <taxon>Magnoliopsida</taxon>
        <taxon>eudicotyledons</taxon>
        <taxon>Gunneridae</taxon>
        <taxon>Pentapetalae</taxon>
        <taxon>rosids</taxon>
        <taxon>fabids</taxon>
        <taxon>Celastrales</taxon>
        <taxon>Celastraceae</taxon>
        <taxon>Tripterygium</taxon>
    </lineage>
</organism>
<keyword evidence="1" id="KW-0235">DNA replication</keyword>
<dbReference type="EMBL" id="JAAARO010000013">
    <property type="protein sequence ID" value="KAF5737917.1"/>
    <property type="molecule type" value="Genomic_DNA"/>
</dbReference>
<keyword evidence="4" id="KW-1185">Reference proteome</keyword>
<sequence>MVRQSGYWIIVDEISDRDDEEFRFSRNYFLAKELGGSGKKSTNKRSDIDLVGEQELRAAMVNTEPKHEKEILALMGSYKSLYPQWVLELRCGFALLIYGFGSKKALIEDFCGFMLQIQVVVAMAELLCGQLKSSGKTPSAGLGKVQQPFSSQSMDDLLSFLHGSRQQHENDFDVCLVIHNIDGPGLRDSETQQYLARIAACSHIRIVASVDHVNAPLCLNRPKMVIFSEIHSVVKRFPENLFLLKDYNIS</sequence>
<dbReference type="AlphaFoldDB" id="A0A7J7CUY8"/>
<dbReference type="PANTHER" id="PTHR14052">
    <property type="entry name" value="ORIGIN RECOGNITION COMPLEX SUBUNIT 2"/>
    <property type="match status" value="1"/>
</dbReference>
<evidence type="ECO:0000313" key="4">
    <source>
        <dbReference type="Proteomes" id="UP000593562"/>
    </source>
</evidence>
<comment type="similarity">
    <text evidence="1">Belongs to the ORC2 family.</text>
</comment>
<comment type="function">
    <text evidence="1">Component of the origin recognition complex (ORC) that binds origins of replication. DNA-binding is ATP-dependent. ORC is required to assemble the pre-replication complex necessary to initiate DNA replication.</text>
</comment>
<dbReference type="Proteomes" id="UP000593562">
    <property type="component" value="Unassembled WGS sequence"/>
</dbReference>
<evidence type="ECO:0000256" key="1">
    <source>
        <dbReference type="RuleBase" id="RU368084"/>
    </source>
</evidence>
<proteinExistence type="inferred from homology"/>
<accession>A0A7J7CUY8</accession>
<dbReference type="GO" id="GO:0006260">
    <property type="term" value="P:DNA replication"/>
    <property type="evidence" value="ECO:0007669"/>
    <property type="project" value="UniProtKB-UniRule"/>
</dbReference>
<gene>
    <name evidence="3" type="ORF">HS088_TW13G00809</name>
</gene>
<feature type="domain" description="Origin recognition complex subunit 2 RecA-like" evidence="2">
    <location>
        <begin position="72"/>
        <end position="222"/>
    </location>
</feature>
<dbReference type="InParanoid" id="A0A7J7CUY8"/>
<protein>
    <recommendedName>
        <fullName evidence="1">Origin recognition complex subunit 2</fullName>
    </recommendedName>
</protein>
<evidence type="ECO:0000259" key="2">
    <source>
        <dbReference type="Pfam" id="PF04084"/>
    </source>
</evidence>
<comment type="caution">
    <text evidence="3">The sequence shown here is derived from an EMBL/GenBank/DDBJ whole genome shotgun (WGS) entry which is preliminary data.</text>
</comment>
<dbReference type="InterPro" id="IPR007220">
    <property type="entry name" value="ORC2"/>
</dbReference>
<evidence type="ECO:0000313" key="3">
    <source>
        <dbReference type="EMBL" id="KAF5737917.1"/>
    </source>
</evidence>
<dbReference type="Pfam" id="PF04084">
    <property type="entry name" value="RecA-like_ORC2"/>
    <property type="match status" value="1"/>
</dbReference>
<keyword evidence="1" id="KW-0539">Nucleus</keyword>
<dbReference type="InterPro" id="IPR056772">
    <property type="entry name" value="RecA-like_ORC2"/>
</dbReference>
<dbReference type="PANTHER" id="PTHR14052:SF0">
    <property type="entry name" value="ORIGIN RECOGNITION COMPLEX SUBUNIT 2"/>
    <property type="match status" value="1"/>
</dbReference>
<dbReference type="GO" id="GO:0003688">
    <property type="term" value="F:DNA replication origin binding"/>
    <property type="evidence" value="ECO:0007669"/>
    <property type="project" value="UniProtKB-UniRule"/>
</dbReference>
<comment type="subcellular location">
    <subcellularLocation>
        <location evidence="1">Nucleus</location>
    </subcellularLocation>
</comment>
<dbReference type="GO" id="GO:0005664">
    <property type="term" value="C:nuclear origin of replication recognition complex"/>
    <property type="evidence" value="ECO:0007669"/>
    <property type="project" value="UniProtKB-UniRule"/>
</dbReference>
<comment type="subunit">
    <text evidence="1">Component of the origin recognition complex (ORC).</text>
</comment>
<reference evidence="3 4" key="1">
    <citation type="journal article" date="2020" name="Nat. Commun.">
        <title>Genome of Tripterygium wilfordii and identification of cytochrome P450 involved in triptolide biosynthesis.</title>
        <authorList>
            <person name="Tu L."/>
            <person name="Su P."/>
            <person name="Zhang Z."/>
            <person name="Gao L."/>
            <person name="Wang J."/>
            <person name="Hu T."/>
            <person name="Zhou J."/>
            <person name="Zhang Y."/>
            <person name="Zhao Y."/>
            <person name="Liu Y."/>
            <person name="Song Y."/>
            <person name="Tong Y."/>
            <person name="Lu Y."/>
            <person name="Yang J."/>
            <person name="Xu C."/>
            <person name="Jia M."/>
            <person name="Peters R.J."/>
            <person name="Huang L."/>
            <person name="Gao W."/>
        </authorList>
    </citation>
    <scope>NUCLEOTIDE SEQUENCE [LARGE SCALE GENOMIC DNA]</scope>
    <source>
        <strain evidence="4">cv. XIE 37</strain>
        <tissue evidence="3">Leaf</tissue>
    </source>
</reference>
<name>A0A7J7CUY8_TRIWF</name>